<comment type="caution">
    <text evidence="2">The sequence shown here is derived from an EMBL/GenBank/DDBJ whole genome shotgun (WGS) entry which is preliminary data.</text>
</comment>
<protein>
    <submittedName>
        <fullName evidence="2">Uncharacterized protein</fullName>
    </submittedName>
</protein>
<organism evidence="2 3">
    <name type="scientific">Armillaria tabescens</name>
    <name type="common">Ringless honey mushroom</name>
    <name type="synonym">Agaricus tabescens</name>
    <dbReference type="NCBI Taxonomy" id="1929756"/>
    <lineage>
        <taxon>Eukaryota</taxon>
        <taxon>Fungi</taxon>
        <taxon>Dikarya</taxon>
        <taxon>Basidiomycota</taxon>
        <taxon>Agaricomycotina</taxon>
        <taxon>Agaricomycetes</taxon>
        <taxon>Agaricomycetidae</taxon>
        <taxon>Agaricales</taxon>
        <taxon>Marasmiineae</taxon>
        <taxon>Physalacriaceae</taxon>
        <taxon>Desarmillaria</taxon>
    </lineage>
</organism>
<dbReference type="GeneID" id="85359683"/>
<keyword evidence="1" id="KW-0812">Transmembrane</keyword>
<dbReference type="RefSeq" id="XP_060326414.1">
    <property type="nucleotide sequence ID" value="XM_060476135.1"/>
</dbReference>
<proteinExistence type="predicted"/>
<name>A0AA39MW65_ARMTA</name>
<dbReference type="AlphaFoldDB" id="A0AA39MW65"/>
<dbReference type="EMBL" id="JAUEPS010000042">
    <property type="protein sequence ID" value="KAK0448309.1"/>
    <property type="molecule type" value="Genomic_DNA"/>
</dbReference>
<keyword evidence="1" id="KW-1133">Transmembrane helix</keyword>
<sequence>MAHLTRSAKSGSDWTINDLEAYNINTFFGGPLLAYHGPADFLQHQCGTPGRGLDAASSPLLKRLDLAAPVTEGEESAVVGFTAELLRFLGYERQDTMVRTRKNLRLLICDEFVYAQTDVCLLNIETLSALLLLIAQAIAAFQENNKRRARLFLNSLPVQIIPGITMVGTFPTFYKIAVTSELDHSIRHGQYPATETVVYCHTPRVPSRHRSEGMHSLPNRELLVRCYEAFKSIVLRDEVIARSVVLSTNTKGV</sequence>
<keyword evidence="1" id="KW-0472">Membrane</keyword>
<accession>A0AA39MW65</accession>
<gene>
    <name evidence="2" type="ORF">EV420DRAFT_1630923</name>
</gene>
<reference evidence="2" key="1">
    <citation type="submission" date="2023-06" db="EMBL/GenBank/DDBJ databases">
        <authorList>
            <consortium name="Lawrence Berkeley National Laboratory"/>
            <person name="Ahrendt S."/>
            <person name="Sahu N."/>
            <person name="Indic B."/>
            <person name="Wong-Bajracharya J."/>
            <person name="Merenyi Z."/>
            <person name="Ke H.-M."/>
            <person name="Monk M."/>
            <person name="Kocsube S."/>
            <person name="Drula E."/>
            <person name="Lipzen A."/>
            <person name="Balint B."/>
            <person name="Henrissat B."/>
            <person name="Andreopoulos B."/>
            <person name="Martin F.M."/>
            <person name="Harder C.B."/>
            <person name="Rigling D."/>
            <person name="Ford K.L."/>
            <person name="Foster G.D."/>
            <person name="Pangilinan J."/>
            <person name="Papanicolaou A."/>
            <person name="Barry K."/>
            <person name="LaButti K."/>
            <person name="Viragh M."/>
            <person name="Koriabine M."/>
            <person name="Yan M."/>
            <person name="Riley R."/>
            <person name="Champramary S."/>
            <person name="Plett K.L."/>
            <person name="Tsai I.J."/>
            <person name="Slot J."/>
            <person name="Sipos G."/>
            <person name="Plett J."/>
            <person name="Nagy L.G."/>
            <person name="Grigoriev I.V."/>
        </authorList>
    </citation>
    <scope>NUCLEOTIDE SEQUENCE</scope>
    <source>
        <strain evidence="2">CCBAS 213</strain>
    </source>
</reference>
<evidence type="ECO:0000256" key="1">
    <source>
        <dbReference type="SAM" id="Phobius"/>
    </source>
</evidence>
<evidence type="ECO:0000313" key="2">
    <source>
        <dbReference type="EMBL" id="KAK0448309.1"/>
    </source>
</evidence>
<feature type="transmembrane region" description="Helical" evidence="1">
    <location>
        <begin position="121"/>
        <end position="141"/>
    </location>
</feature>
<dbReference type="Proteomes" id="UP001175211">
    <property type="component" value="Unassembled WGS sequence"/>
</dbReference>
<keyword evidence="3" id="KW-1185">Reference proteome</keyword>
<evidence type="ECO:0000313" key="3">
    <source>
        <dbReference type="Proteomes" id="UP001175211"/>
    </source>
</evidence>